<organism evidence="1 2">
    <name type="scientific">Panagrolaimus davidi</name>
    <dbReference type="NCBI Taxonomy" id="227884"/>
    <lineage>
        <taxon>Eukaryota</taxon>
        <taxon>Metazoa</taxon>
        <taxon>Ecdysozoa</taxon>
        <taxon>Nematoda</taxon>
        <taxon>Chromadorea</taxon>
        <taxon>Rhabditida</taxon>
        <taxon>Tylenchina</taxon>
        <taxon>Panagrolaimomorpha</taxon>
        <taxon>Panagrolaimoidea</taxon>
        <taxon>Panagrolaimidae</taxon>
        <taxon>Panagrolaimus</taxon>
    </lineage>
</organism>
<keyword evidence="1" id="KW-1185">Reference proteome</keyword>
<dbReference type="WBParaSite" id="PDA_v2.g26425.t1">
    <property type="protein sequence ID" value="PDA_v2.g26425.t1"/>
    <property type="gene ID" value="PDA_v2.g26425"/>
</dbReference>
<accession>A0A914Q641</accession>
<dbReference type="AlphaFoldDB" id="A0A914Q641"/>
<name>A0A914Q641_9BILA</name>
<dbReference type="Proteomes" id="UP000887578">
    <property type="component" value="Unplaced"/>
</dbReference>
<protein>
    <submittedName>
        <fullName evidence="2">LRR containing protein</fullName>
    </submittedName>
</protein>
<proteinExistence type="predicted"/>
<sequence length="157" mass="17998">MNGTNQHPSAPMFVFNYRHIHLNKIAIKFWLTGKLAIRYETNFNILFPKIAVCEITSLSLSELCITFEQFNFLTDSGNITILVLNNVIVKDMSGSNAPLENILERLPNLSQLRISVNANSFVSYQHKKIPSNMKRVTLSSIKENFNLEECFKFIQVN</sequence>
<evidence type="ECO:0000313" key="1">
    <source>
        <dbReference type="Proteomes" id="UP000887578"/>
    </source>
</evidence>
<reference evidence="2" key="1">
    <citation type="submission" date="2022-11" db="UniProtKB">
        <authorList>
            <consortium name="WormBaseParasite"/>
        </authorList>
    </citation>
    <scope>IDENTIFICATION</scope>
</reference>
<evidence type="ECO:0000313" key="2">
    <source>
        <dbReference type="WBParaSite" id="PDA_v2.g26425.t1"/>
    </source>
</evidence>